<evidence type="ECO:0000256" key="3">
    <source>
        <dbReference type="ARBA" id="ARBA00022448"/>
    </source>
</evidence>
<feature type="transmembrane region" description="Helical" evidence="7">
    <location>
        <begin position="95"/>
        <end position="112"/>
    </location>
</feature>
<feature type="domain" description="Cation efflux protein cytoplasmic" evidence="9">
    <location>
        <begin position="227"/>
        <end position="303"/>
    </location>
</feature>
<comment type="caution">
    <text evidence="10">The sequence shown here is derived from an EMBL/GenBank/DDBJ whole genome shotgun (WGS) entry which is preliminary data.</text>
</comment>
<name>A0ABS4GDM1_9FIRM</name>
<keyword evidence="5 7" id="KW-1133">Transmembrane helix</keyword>
<sequence>MTNFIIKKFIKDYENTKDSSVREAYGKLGSIIGIISNVFLCVSKISVGLIFKSISITADGVNNLSDAGSSVITLIGFKMAGKPADKKHPFGHERIEYISGMIVAFVILLLGLELVKSSFDKIINPEPINFSYIMIFVLILSIVVKLWLSYFNGKIADKISSTTMKATSMDSRNDVIATSVVLVSIIVSKITGYQIDGYMGMIVALFIMFSGINILKDLMNPLLGELPDPEFVESIENKIIEYEGILNIHDLVVHNYGPSKYFATVHAEVDAKQDILICHDLIDNIERDFARDLDINLVIHLDPVVTDDKEINKLREQLIVIIKSIDERLSMHDFRIVKGKTHTNLIFDVVIPVDFKIPPKELINQIERSINEENNADEIYYLVVTIDKNYVSTCLNKPNMK</sequence>
<dbReference type="InterPro" id="IPR036837">
    <property type="entry name" value="Cation_efflux_CTD_sf"/>
</dbReference>
<keyword evidence="6 7" id="KW-0472">Membrane</keyword>
<dbReference type="Proteomes" id="UP001519342">
    <property type="component" value="Unassembled WGS sequence"/>
</dbReference>
<evidence type="ECO:0000256" key="4">
    <source>
        <dbReference type="ARBA" id="ARBA00022692"/>
    </source>
</evidence>
<dbReference type="Pfam" id="PF16916">
    <property type="entry name" value="ZT_dimer"/>
    <property type="match status" value="1"/>
</dbReference>
<dbReference type="InterPro" id="IPR027470">
    <property type="entry name" value="Cation_efflux_CTD"/>
</dbReference>
<dbReference type="SUPFAM" id="SSF161111">
    <property type="entry name" value="Cation efflux protein transmembrane domain-like"/>
    <property type="match status" value="1"/>
</dbReference>
<evidence type="ECO:0000256" key="2">
    <source>
        <dbReference type="ARBA" id="ARBA00008114"/>
    </source>
</evidence>
<evidence type="ECO:0000256" key="1">
    <source>
        <dbReference type="ARBA" id="ARBA00004141"/>
    </source>
</evidence>
<dbReference type="NCBIfam" id="TIGR01297">
    <property type="entry name" value="CDF"/>
    <property type="match status" value="1"/>
</dbReference>
<evidence type="ECO:0000256" key="5">
    <source>
        <dbReference type="ARBA" id="ARBA00022989"/>
    </source>
</evidence>
<gene>
    <name evidence="10" type="ORF">J2Z76_001649</name>
</gene>
<dbReference type="InterPro" id="IPR058533">
    <property type="entry name" value="Cation_efflux_TM"/>
</dbReference>
<comment type="subcellular location">
    <subcellularLocation>
        <location evidence="1">Membrane</location>
        <topology evidence="1">Multi-pass membrane protein</topology>
    </subcellularLocation>
</comment>
<comment type="similarity">
    <text evidence="2">Belongs to the cation diffusion facilitator (CDF) transporter (TC 2.A.4) family.</text>
</comment>
<evidence type="ECO:0000259" key="9">
    <source>
        <dbReference type="Pfam" id="PF16916"/>
    </source>
</evidence>
<evidence type="ECO:0000259" key="8">
    <source>
        <dbReference type="Pfam" id="PF01545"/>
    </source>
</evidence>
<evidence type="ECO:0000313" key="11">
    <source>
        <dbReference type="Proteomes" id="UP001519342"/>
    </source>
</evidence>
<feature type="transmembrane region" description="Helical" evidence="7">
    <location>
        <begin position="174"/>
        <end position="191"/>
    </location>
</feature>
<dbReference type="Gene3D" id="1.20.1510.10">
    <property type="entry name" value="Cation efflux protein transmembrane domain"/>
    <property type="match status" value="1"/>
</dbReference>
<dbReference type="InterPro" id="IPR002524">
    <property type="entry name" value="Cation_efflux"/>
</dbReference>
<reference evidence="10 11" key="1">
    <citation type="submission" date="2021-03" db="EMBL/GenBank/DDBJ databases">
        <title>Genomic Encyclopedia of Type Strains, Phase IV (KMG-IV): sequencing the most valuable type-strain genomes for metagenomic binning, comparative biology and taxonomic classification.</title>
        <authorList>
            <person name="Goeker M."/>
        </authorList>
    </citation>
    <scope>NUCLEOTIDE SEQUENCE [LARGE SCALE GENOMIC DNA]</scope>
    <source>
        <strain evidence="10 11">DSM 24004</strain>
    </source>
</reference>
<dbReference type="Gene3D" id="3.30.70.1350">
    <property type="entry name" value="Cation efflux protein, cytoplasmic domain"/>
    <property type="match status" value="1"/>
</dbReference>
<keyword evidence="3" id="KW-0813">Transport</keyword>
<proteinExistence type="inferred from homology"/>
<accession>A0ABS4GDM1</accession>
<dbReference type="InterPro" id="IPR027469">
    <property type="entry name" value="Cation_efflux_TMD_sf"/>
</dbReference>
<dbReference type="Pfam" id="PF01545">
    <property type="entry name" value="Cation_efflux"/>
    <property type="match status" value="1"/>
</dbReference>
<keyword evidence="11" id="KW-1185">Reference proteome</keyword>
<evidence type="ECO:0000256" key="6">
    <source>
        <dbReference type="ARBA" id="ARBA00023136"/>
    </source>
</evidence>
<dbReference type="PANTHER" id="PTHR43840">
    <property type="entry name" value="MITOCHONDRIAL METAL TRANSPORTER 1-RELATED"/>
    <property type="match status" value="1"/>
</dbReference>
<dbReference type="InterPro" id="IPR050291">
    <property type="entry name" value="CDF_Transporter"/>
</dbReference>
<keyword evidence="4 7" id="KW-0812">Transmembrane</keyword>
<organism evidence="10 11">
    <name type="scientific">Sedimentibacter acidaminivorans</name>
    <dbReference type="NCBI Taxonomy" id="913099"/>
    <lineage>
        <taxon>Bacteria</taxon>
        <taxon>Bacillati</taxon>
        <taxon>Bacillota</taxon>
        <taxon>Tissierellia</taxon>
        <taxon>Sedimentibacter</taxon>
    </lineage>
</organism>
<feature type="transmembrane region" description="Helical" evidence="7">
    <location>
        <begin position="132"/>
        <end position="153"/>
    </location>
</feature>
<dbReference type="SUPFAM" id="SSF160240">
    <property type="entry name" value="Cation efflux protein cytoplasmic domain-like"/>
    <property type="match status" value="1"/>
</dbReference>
<evidence type="ECO:0000313" key="10">
    <source>
        <dbReference type="EMBL" id="MBP1925788.1"/>
    </source>
</evidence>
<feature type="domain" description="Cation efflux protein transmembrane" evidence="8">
    <location>
        <begin position="31"/>
        <end position="220"/>
    </location>
</feature>
<protein>
    <submittedName>
        <fullName evidence="10">Cation diffusion facilitator family transporter</fullName>
    </submittedName>
</protein>
<dbReference type="PANTHER" id="PTHR43840:SF50">
    <property type="entry name" value="MANGANESE EFFLUX SYSTEM PROTEIN MNES"/>
    <property type="match status" value="1"/>
</dbReference>
<dbReference type="RefSeq" id="WP_209511530.1">
    <property type="nucleotide sequence ID" value="NZ_JAGGKS010000004.1"/>
</dbReference>
<evidence type="ECO:0000256" key="7">
    <source>
        <dbReference type="SAM" id="Phobius"/>
    </source>
</evidence>
<feature type="transmembrane region" description="Helical" evidence="7">
    <location>
        <begin position="197"/>
        <end position="215"/>
    </location>
</feature>
<dbReference type="EMBL" id="JAGGKS010000004">
    <property type="protein sequence ID" value="MBP1925788.1"/>
    <property type="molecule type" value="Genomic_DNA"/>
</dbReference>